<reference evidence="9" key="2">
    <citation type="submission" date="2021-01" db="UniProtKB">
        <authorList>
            <consortium name="EnsemblMetazoa"/>
        </authorList>
    </citation>
    <scope>IDENTIFICATION</scope>
</reference>
<feature type="compositionally biased region" description="Basic and acidic residues" evidence="7">
    <location>
        <begin position="189"/>
        <end position="206"/>
    </location>
</feature>
<evidence type="ECO:0000256" key="4">
    <source>
        <dbReference type="ARBA" id="ARBA00022833"/>
    </source>
</evidence>
<keyword evidence="3" id="KW-0378">Hydrolase</keyword>
<dbReference type="InParanoid" id="A0A7M7RDH5"/>
<dbReference type="AlphaFoldDB" id="A0A7M7RDH5"/>
<reference evidence="10" key="1">
    <citation type="submission" date="2015-02" db="EMBL/GenBank/DDBJ databases">
        <title>Genome sequencing for Strongylocentrotus purpuratus.</title>
        <authorList>
            <person name="Murali S."/>
            <person name="Liu Y."/>
            <person name="Vee V."/>
            <person name="English A."/>
            <person name="Wang M."/>
            <person name="Skinner E."/>
            <person name="Han Y."/>
            <person name="Muzny D.M."/>
            <person name="Worley K.C."/>
            <person name="Gibbs R.A."/>
        </authorList>
    </citation>
    <scope>NUCLEOTIDE SEQUENCE</scope>
</reference>
<evidence type="ECO:0000259" key="8">
    <source>
        <dbReference type="PROSITE" id="PS50249"/>
    </source>
</evidence>
<keyword evidence="10" id="KW-1185">Reference proteome</keyword>
<dbReference type="RefSeq" id="XP_791918.2">
    <property type="nucleotide sequence ID" value="XM_786825.4"/>
</dbReference>
<evidence type="ECO:0000256" key="2">
    <source>
        <dbReference type="ARBA" id="ARBA00022723"/>
    </source>
</evidence>
<keyword evidence="1" id="KW-0645">Protease</keyword>
<dbReference type="FunCoup" id="A0A7M7RDH5">
    <property type="interactions" value="774"/>
</dbReference>
<comment type="similarity">
    <text evidence="6">Belongs to the peptidase M67 family.</text>
</comment>
<dbReference type="Pfam" id="PF18755">
    <property type="entry name" value="RAMA"/>
    <property type="match status" value="1"/>
</dbReference>
<protein>
    <recommendedName>
        <fullName evidence="8">MPN domain-containing protein</fullName>
    </recommendedName>
</protein>
<keyword evidence="2" id="KW-0479">Metal-binding</keyword>
<keyword evidence="4" id="KW-0862">Zinc</keyword>
<dbReference type="InterPro" id="IPR037518">
    <property type="entry name" value="MPN"/>
</dbReference>
<dbReference type="GO" id="GO:0031593">
    <property type="term" value="F:polyubiquitin modification-dependent protein binding"/>
    <property type="evidence" value="ECO:0000318"/>
    <property type="project" value="GO_Central"/>
</dbReference>
<dbReference type="GO" id="GO:0070531">
    <property type="term" value="C:BRCA1-A complex"/>
    <property type="evidence" value="ECO:0000318"/>
    <property type="project" value="GO_Central"/>
</dbReference>
<dbReference type="Gene3D" id="3.40.140.10">
    <property type="entry name" value="Cytidine Deaminase, domain 2"/>
    <property type="match status" value="1"/>
</dbReference>
<dbReference type="GO" id="GO:0006508">
    <property type="term" value="P:proteolysis"/>
    <property type="evidence" value="ECO:0007669"/>
    <property type="project" value="UniProtKB-KW"/>
</dbReference>
<dbReference type="GO" id="GO:0070552">
    <property type="term" value="C:BRISC complex"/>
    <property type="evidence" value="ECO:0000318"/>
    <property type="project" value="GO_Central"/>
</dbReference>
<dbReference type="InterPro" id="IPR000555">
    <property type="entry name" value="JAMM/MPN+_dom"/>
</dbReference>
<evidence type="ECO:0000256" key="1">
    <source>
        <dbReference type="ARBA" id="ARBA00022670"/>
    </source>
</evidence>
<dbReference type="GO" id="GO:0046872">
    <property type="term" value="F:metal ion binding"/>
    <property type="evidence" value="ECO:0007669"/>
    <property type="project" value="UniProtKB-KW"/>
</dbReference>
<dbReference type="InterPro" id="IPR050242">
    <property type="entry name" value="JAMM_MPN+_peptidase_M67A"/>
</dbReference>
<dbReference type="GO" id="GO:0008237">
    <property type="term" value="F:metallopeptidase activity"/>
    <property type="evidence" value="ECO:0000318"/>
    <property type="project" value="GO_Central"/>
</dbReference>
<evidence type="ECO:0000256" key="6">
    <source>
        <dbReference type="ARBA" id="ARBA00061577"/>
    </source>
</evidence>
<dbReference type="PANTHER" id="PTHR10410">
    <property type="entry name" value="EUKARYOTIC TRANSLATION INITIATION FACTOR 3 -RELATED"/>
    <property type="match status" value="1"/>
</dbReference>
<evidence type="ECO:0000313" key="10">
    <source>
        <dbReference type="Proteomes" id="UP000007110"/>
    </source>
</evidence>
<dbReference type="GO" id="GO:0006302">
    <property type="term" value="P:double-strand break repair"/>
    <property type="evidence" value="ECO:0000318"/>
    <property type="project" value="GO_Central"/>
</dbReference>
<dbReference type="SUPFAM" id="SSF102712">
    <property type="entry name" value="JAB1/MPN domain"/>
    <property type="match status" value="1"/>
</dbReference>
<sequence length="476" mass="53865">MDRKDVLKDDEAAETMSEADSIDSFTTSPPKKEKVLTGRGVTLSMLMGDGVVEAGKDCLSIEYLGSKFTADLMTDGRIFWSKEKQIFNSPSAWAIHIKSILNPGKRSGCGWASVKYNGKKLDVVKSQWFRNMKIPYLDDDNSSHDNSSLLENGNHSPGRPGESDADDEVSEDNRPCPPMSKVTKNLKRKLGDENDNHRIDLQKMKNGDSPPKTKVIQYSSLKKKSANKDPHTLVKCLSFKEMGKLQPFTVSITTNCLLIVDFHCHLTTSEVIGYLAGKWDPETQHMSILQAFPCRCRLGEKQSGASVETEIRQSMTSRGLQLVGWYHSHPCSPAHPSLRDIECQMNYQLKLKGDGMSYQPCLALICAPYSRHKATKDSQMKALWVMPPEEEKASLYGMPMDMGFSWQQDIFLTQEVLAEMKYLVEYYKDSSDMVLLNETWFEKESFLDKMKGSLSKKFPKDRSDKRLLDFIDDILT</sequence>
<dbReference type="OMA" id="WANYCRS"/>
<dbReference type="PROSITE" id="PS50249">
    <property type="entry name" value="MPN"/>
    <property type="match status" value="1"/>
</dbReference>
<dbReference type="Pfam" id="PF01398">
    <property type="entry name" value="JAB"/>
    <property type="match status" value="1"/>
</dbReference>
<name>A0A7M7RDH5_STRPU</name>
<evidence type="ECO:0000313" key="9">
    <source>
        <dbReference type="EnsemblMetazoa" id="XP_791918"/>
    </source>
</evidence>
<evidence type="ECO:0000256" key="7">
    <source>
        <dbReference type="SAM" id="MobiDB-lite"/>
    </source>
</evidence>
<dbReference type="EnsemblMetazoa" id="XM_786825">
    <property type="protein sequence ID" value="XP_791918"/>
    <property type="gene ID" value="LOC587071"/>
</dbReference>
<evidence type="ECO:0000256" key="3">
    <source>
        <dbReference type="ARBA" id="ARBA00022801"/>
    </source>
</evidence>
<organism evidence="9 10">
    <name type="scientific">Strongylocentrotus purpuratus</name>
    <name type="common">Purple sea urchin</name>
    <dbReference type="NCBI Taxonomy" id="7668"/>
    <lineage>
        <taxon>Eukaryota</taxon>
        <taxon>Metazoa</taxon>
        <taxon>Echinodermata</taxon>
        <taxon>Eleutherozoa</taxon>
        <taxon>Echinozoa</taxon>
        <taxon>Echinoidea</taxon>
        <taxon>Euechinoidea</taxon>
        <taxon>Echinacea</taxon>
        <taxon>Camarodonta</taxon>
        <taxon>Echinidea</taxon>
        <taxon>Strongylocentrotidae</taxon>
        <taxon>Strongylocentrotus</taxon>
    </lineage>
</organism>
<feature type="compositionally biased region" description="Basic and acidic residues" evidence="7">
    <location>
        <begin position="1"/>
        <end position="10"/>
    </location>
</feature>
<feature type="region of interest" description="Disordered" evidence="7">
    <location>
        <begin position="1"/>
        <end position="29"/>
    </location>
</feature>
<proteinExistence type="inferred from homology"/>
<dbReference type="KEGG" id="spu:587071"/>
<dbReference type="CDD" id="cd08067">
    <property type="entry name" value="MPN_2A_DUB"/>
    <property type="match status" value="1"/>
</dbReference>
<feature type="domain" description="MPN" evidence="8">
    <location>
        <begin position="249"/>
        <end position="385"/>
    </location>
</feature>
<dbReference type="FunFam" id="3.40.140.10:FF:000053">
    <property type="entry name" value="MPN domain-containing protein CG4751"/>
    <property type="match status" value="1"/>
</dbReference>
<keyword evidence="5" id="KW-0482">Metalloprotease</keyword>
<evidence type="ECO:0000256" key="5">
    <source>
        <dbReference type="ARBA" id="ARBA00023049"/>
    </source>
</evidence>
<feature type="region of interest" description="Disordered" evidence="7">
    <location>
        <begin position="140"/>
        <end position="213"/>
    </location>
</feature>
<accession>A0A7M7RDH5</accession>
<dbReference type="OrthoDB" id="167806at2759"/>
<dbReference type="GeneID" id="587071"/>
<dbReference type="Proteomes" id="UP000007110">
    <property type="component" value="Unassembled WGS sequence"/>
</dbReference>
<dbReference type="InterPro" id="IPR040843">
    <property type="entry name" value="RAMA"/>
</dbReference>